<name>A0AAU8FV36_9MICO</name>
<dbReference type="Gene3D" id="3.40.50.1820">
    <property type="entry name" value="alpha/beta hydrolase"/>
    <property type="match status" value="1"/>
</dbReference>
<gene>
    <name evidence="3" type="ORF">ABRQ22_12720</name>
</gene>
<dbReference type="InterPro" id="IPR029058">
    <property type="entry name" value="AB_hydrolase_fold"/>
</dbReference>
<organism evidence="3">
    <name type="scientific">Cellulosimicrobium sp. ES-005</name>
    <dbReference type="NCBI Taxonomy" id="3163031"/>
    <lineage>
        <taxon>Bacteria</taxon>
        <taxon>Bacillati</taxon>
        <taxon>Actinomycetota</taxon>
        <taxon>Actinomycetes</taxon>
        <taxon>Micrococcales</taxon>
        <taxon>Promicromonosporaceae</taxon>
        <taxon>Cellulosimicrobium</taxon>
    </lineage>
</organism>
<feature type="region of interest" description="Disordered" evidence="1">
    <location>
        <begin position="335"/>
        <end position="359"/>
    </location>
</feature>
<feature type="domain" description="Serine aminopeptidase S33" evidence="2">
    <location>
        <begin position="60"/>
        <end position="263"/>
    </location>
</feature>
<feature type="compositionally biased region" description="Basic and acidic residues" evidence="1">
    <location>
        <begin position="341"/>
        <end position="352"/>
    </location>
</feature>
<dbReference type="SUPFAM" id="SSF53474">
    <property type="entry name" value="alpha/beta-Hydrolases"/>
    <property type="match status" value="1"/>
</dbReference>
<dbReference type="GO" id="GO:0016787">
    <property type="term" value="F:hydrolase activity"/>
    <property type="evidence" value="ECO:0007669"/>
    <property type="project" value="UniProtKB-KW"/>
</dbReference>
<evidence type="ECO:0000256" key="1">
    <source>
        <dbReference type="SAM" id="MobiDB-lite"/>
    </source>
</evidence>
<evidence type="ECO:0000259" key="2">
    <source>
        <dbReference type="Pfam" id="PF12146"/>
    </source>
</evidence>
<keyword evidence="3" id="KW-0378">Hydrolase</keyword>
<protein>
    <submittedName>
        <fullName evidence="3">Alpha/beta hydrolase</fullName>
    </submittedName>
</protein>
<dbReference type="Pfam" id="PF12146">
    <property type="entry name" value="Hydrolase_4"/>
    <property type="match status" value="1"/>
</dbReference>
<reference evidence="3" key="1">
    <citation type="submission" date="2024-06" db="EMBL/GenBank/DDBJ databases">
        <title>Complete genome sequence of the cellulolytic actinobacterium, Cellulosimicrobium ES-005.</title>
        <authorList>
            <person name="Matthews C.T."/>
            <person name="Underwood K.D."/>
            <person name="Ghanchi K.M."/>
            <person name="Fields S.D."/>
            <person name="Gardner S.G."/>
        </authorList>
    </citation>
    <scope>NUCLEOTIDE SEQUENCE</scope>
    <source>
        <strain evidence="3">ES-005</strain>
    </source>
</reference>
<dbReference type="AlphaFoldDB" id="A0AAU8FV36"/>
<proteinExistence type="predicted"/>
<accession>A0AAU8FV36</accession>
<evidence type="ECO:0000313" key="3">
    <source>
        <dbReference type="EMBL" id="XCH28463.1"/>
    </source>
</evidence>
<dbReference type="RefSeq" id="WP_253051640.1">
    <property type="nucleotide sequence ID" value="NZ_CP159290.1"/>
</dbReference>
<dbReference type="InterPro" id="IPR022742">
    <property type="entry name" value="Hydrolase_4"/>
</dbReference>
<sequence>MADWQPDVLGDDYEQLTLPLAPDDEGDVVATLVRRRRPGGAAADGAGAGTTAGDGQHLDVLYVHGWSDYFFQTELADFWEAHGARFHALDLRKYGRSLRPGQTPGYVTDLATYDEDIEAALAAIGHHGDGRSPRELVLMGHSTGGLTLSLWLARNPGRAAALVLNSPWLEFQTREVGRLLLEPVIGARARLTPTRPLPNVDLGFYTRSVSKDFDGEWTYDLAWRPQHGFRTTPAWLSAVFHGQQTVARGLSIGAPVLVLLSARSTLLPRWTPEMMHTDTAIDVDGVAQRSVQLGDLVTVARLDGALHDVVLSARPVRALAYGRIAQWVGAYLPRPTPPVPDDDRAPAPDDAPRAASGLGPLLSRLGAGAHRAGRAVARAVGSAVGTLRGTRAGRR</sequence>
<dbReference type="EMBL" id="CP159290">
    <property type="protein sequence ID" value="XCH28463.1"/>
    <property type="molecule type" value="Genomic_DNA"/>
</dbReference>